<proteinExistence type="predicted"/>
<dbReference type="HOGENOM" id="CLU_3053429_0_0_1"/>
<gene>
    <name evidence="2" type="ordered locus">MTR_6g075380</name>
</gene>
<keyword evidence="4" id="KW-1185">Reference proteome</keyword>
<evidence type="ECO:0000313" key="4">
    <source>
        <dbReference type="Proteomes" id="UP000002051"/>
    </source>
</evidence>
<dbReference type="EnsemblPlants" id="KEH26822">
    <property type="protein sequence ID" value="KEH26822"/>
    <property type="gene ID" value="MTR_6g075380"/>
</dbReference>
<dbReference type="AlphaFoldDB" id="A0A072UB09"/>
<evidence type="ECO:0000313" key="2">
    <source>
        <dbReference type="EMBL" id="KEH26822.1"/>
    </source>
</evidence>
<evidence type="ECO:0000256" key="1">
    <source>
        <dbReference type="SAM" id="SignalP"/>
    </source>
</evidence>
<protein>
    <submittedName>
        <fullName evidence="2">Transmembrane protein, putative</fullName>
    </submittedName>
</protein>
<reference evidence="2 4" key="1">
    <citation type="journal article" date="2011" name="Nature">
        <title>The Medicago genome provides insight into the evolution of rhizobial symbioses.</title>
        <authorList>
            <person name="Young N.D."/>
            <person name="Debelle F."/>
            <person name="Oldroyd G.E."/>
            <person name="Geurts R."/>
            <person name="Cannon S.B."/>
            <person name="Udvardi M.K."/>
            <person name="Benedito V.A."/>
            <person name="Mayer K.F."/>
            <person name="Gouzy J."/>
            <person name="Schoof H."/>
            <person name="Van de Peer Y."/>
            <person name="Proost S."/>
            <person name="Cook D.R."/>
            <person name="Meyers B.C."/>
            <person name="Spannagl M."/>
            <person name="Cheung F."/>
            <person name="De Mita S."/>
            <person name="Krishnakumar V."/>
            <person name="Gundlach H."/>
            <person name="Zhou S."/>
            <person name="Mudge J."/>
            <person name="Bharti A.K."/>
            <person name="Murray J.D."/>
            <person name="Naoumkina M.A."/>
            <person name="Rosen B."/>
            <person name="Silverstein K.A."/>
            <person name="Tang H."/>
            <person name="Rombauts S."/>
            <person name="Zhao P.X."/>
            <person name="Zhou P."/>
            <person name="Barbe V."/>
            <person name="Bardou P."/>
            <person name="Bechner M."/>
            <person name="Bellec A."/>
            <person name="Berger A."/>
            <person name="Berges H."/>
            <person name="Bidwell S."/>
            <person name="Bisseling T."/>
            <person name="Choisne N."/>
            <person name="Couloux A."/>
            <person name="Denny R."/>
            <person name="Deshpande S."/>
            <person name="Dai X."/>
            <person name="Doyle J.J."/>
            <person name="Dudez A.M."/>
            <person name="Farmer A.D."/>
            <person name="Fouteau S."/>
            <person name="Franken C."/>
            <person name="Gibelin C."/>
            <person name="Gish J."/>
            <person name="Goldstein S."/>
            <person name="Gonzalez A.J."/>
            <person name="Green P.J."/>
            <person name="Hallab A."/>
            <person name="Hartog M."/>
            <person name="Hua A."/>
            <person name="Humphray S.J."/>
            <person name="Jeong D.H."/>
            <person name="Jing Y."/>
            <person name="Jocker A."/>
            <person name="Kenton S.M."/>
            <person name="Kim D.J."/>
            <person name="Klee K."/>
            <person name="Lai H."/>
            <person name="Lang C."/>
            <person name="Lin S."/>
            <person name="Macmil S.L."/>
            <person name="Magdelenat G."/>
            <person name="Matthews L."/>
            <person name="McCorrison J."/>
            <person name="Monaghan E.L."/>
            <person name="Mun J.H."/>
            <person name="Najar F.Z."/>
            <person name="Nicholson C."/>
            <person name="Noirot C."/>
            <person name="O'Bleness M."/>
            <person name="Paule C.R."/>
            <person name="Poulain J."/>
            <person name="Prion F."/>
            <person name="Qin B."/>
            <person name="Qu C."/>
            <person name="Retzel E.F."/>
            <person name="Riddle C."/>
            <person name="Sallet E."/>
            <person name="Samain S."/>
            <person name="Samson N."/>
            <person name="Sanders I."/>
            <person name="Saurat O."/>
            <person name="Scarpelli C."/>
            <person name="Schiex T."/>
            <person name="Segurens B."/>
            <person name="Severin A.J."/>
            <person name="Sherrier D.J."/>
            <person name="Shi R."/>
            <person name="Sims S."/>
            <person name="Singer S.R."/>
            <person name="Sinharoy S."/>
            <person name="Sterck L."/>
            <person name="Viollet A."/>
            <person name="Wang B.B."/>
            <person name="Wang K."/>
            <person name="Wang M."/>
            <person name="Wang X."/>
            <person name="Warfsmann J."/>
            <person name="Weissenbach J."/>
            <person name="White D.D."/>
            <person name="White J.D."/>
            <person name="Wiley G.B."/>
            <person name="Wincker P."/>
            <person name="Xing Y."/>
            <person name="Yang L."/>
            <person name="Yao Z."/>
            <person name="Ying F."/>
            <person name="Zhai J."/>
            <person name="Zhou L."/>
            <person name="Zuber A."/>
            <person name="Denarie J."/>
            <person name="Dixon R.A."/>
            <person name="May G.D."/>
            <person name="Schwartz D.C."/>
            <person name="Rogers J."/>
            <person name="Quetier F."/>
            <person name="Town C.D."/>
            <person name="Roe B.A."/>
        </authorList>
    </citation>
    <scope>NUCLEOTIDE SEQUENCE [LARGE SCALE GENOMIC DNA]</scope>
    <source>
        <strain evidence="2">A17</strain>
        <strain evidence="3 4">cv. Jemalong A17</strain>
    </source>
</reference>
<name>A0A072UB09_MEDTR</name>
<keyword evidence="2" id="KW-0472">Membrane</keyword>
<organism evidence="2 4">
    <name type="scientific">Medicago truncatula</name>
    <name type="common">Barrel medic</name>
    <name type="synonym">Medicago tribuloides</name>
    <dbReference type="NCBI Taxonomy" id="3880"/>
    <lineage>
        <taxon>Eukaryota</taxon>
        <taxon>Viridiplantae</taxon>
        <taxon>Streptophyta</taxon>
        <taxon>Embryophyta</taxon>
        <taxon>Tracheophyta</taxon>
        <taxon>Spermatophyta</taxon>
        <taxon>Magnoliopsida</taxon>
        <taxon>eudicotyledons</taxon>
        <taxon>Gunneridae</taxon>
        <taxon>Pentapetalae</taxon>
        <taxon>rosids</taxon>
        <taxon>fabids</taxon>
        <taxon>Fabales</taxon>
        <taxon>Fabaceae</taxon>
        <taxon>Papilionoideae</taxon>
        <taxon>50 kb inversion clade</taxon>
        <taxon>NPAAA clade</taxon>
        <taxon>Hologalegina</taxon>
        <taxon>IRL clade</taxon>
        <taxon>Trifolieae</taxon>
        <taxon>Medicago</taxon>
    </lineage>
</organism>
<feature type="signal peptide" evidence="1">
    <location>
        <begin position="1"/>
        <end position="24"/>
    </location>
</feature>
<keyword evidence="1" id="KW-0732">Signal</keyword>
<reference evidence="3" key="3">
    <citation type="submission" date="2015-04" db="UniProtKB">
        <authorList>
            <consortium name="EnsemblPlants"/>
        </authorList>
    </citation>
    <scope>IDENTIFICATION</scope>
    <source>
        <strain evidence="3">cv. Jemalong A17</strain>
    </source>
</reference>
<keyword evidence="2" id="KW-0812">Transmembrane</keyword>
<dbReference type="Proteomes" id="UP000002051">
    <property type="component" value="Chromosome 6"/>
</dbReference>
<dbReference type="EMBL" id="CM001222">
    <property type="protein sequence ID" value="KEH26822.1"/>
    <property type="molecule type" value="Genomic_DNA"/>
</dbReference>
<feature type="chain" id="PRO_5014499460" evidence="1">
    <location>
        <begin position="25"/>
        <end position="54"/>
    </location>
</feature>
<accession>A0A072UB09</accession>
<sequence>MALVVNTLLLGLMIFVPTFQVVNVVHICGYQMNCEHYMAEFYNDEVPILSDATV</sequence>
<reference evidence="2 4" key="2">
    <citation type="journal article" date="2014" name="BMC Genomics">
        <title>An improved genome release (version Mt4.0) for the model legume Medicago truncatula.</title>
        <authorList>
            <person name="Tang H."/>
            <person name="Krishnakumar V."/>
            <person name="Bidwell S."/>
            <person name="Rosen B."/>
            <person name="Chan A."/>
            <person name="Zhou S."/>
            <person name="Gentzbittel L."/>
            <person name="Childs K.L."/>
            <person name="Yandell M."/>
            <person name="Gundlach H."/>
            <person name="Mayer K.F."/>
            <person name="Schwartz D.C."/>
            <person name="Town C.D."/>
        </authorList>
    </citation>
    <scope>GENOME REANNOTATION</scope>
    <source>
        <strain evidence="2">A17</strain>
        <strain evidence="3 4">cv. Jemalong A17</strain>
    </source>
</reference>
<evidence type="ECO:0000313" key="3">
    <source>
        <dbReference type="EnsemblPlants" id="KEH26822"/>
    </source>
</evidence>